<evidence type="ECO:0000313" key="9">
    <source>
        <dbReference type="Proteomes" id="UP001235840"/>
    </source>
</evidence>
<sequence length="567" mass="66539">MSGKLDFFQEKISLQDPNHVEQKLAQLLQKEIHSVEDLEQFLLEETELIEAIDEVLSGDYIAFNRYNNDPEIKKRYEHNQEVIQPLLKKYEALLDKKFYESPYREQLDQQKYNVLIKSKVNSIEIFREENISLQVKEDQLHNRYFEITGSITIDWNGEEKTIPQMRKFLMSSDRQIREKAWNLIWDEVGSKEQQLNEIMNELIRLRHQIAQNAGFKTYRDYMFKKYERFDYTPEDCFQFHDAVEKHVVHLVQEIKKKHQLEIGVEDYRPWDTQAIPKGQEPLIPFKEADELVKGTIDIFEQLDPVFAKLVQDMNDHDLLDLESRKAKSPGGFCSSLPVTGLSFIFMNAVGTQDDLSTMVHEGGHCIHNLLAKEQALANYKSAPMESAEVASMAMELFTIDKWDRFYQDETDLKRAQKEHIEGIISFFPWAMVVDRFQHWIYENPQHSIKERNKVFMDLIQRFTLPGINIDGVEEKIKLRWLLQLHIFEVPFYYIEYAVAQLGALQLWKKYTEDPKGAIAGYKEALALGGSKSLPDVYATAGIKFDFSTDMIQEMMQFAKVQLDRLKS</sequence>
<dbReference type="Pfam" id="PF01432">
    <property type="entry name" value="Peptidase_M3"/>
    <property type="match status" value="1"/>
</dbReference>
<protein>
    <submittedName>
        <fullName evidence="8">Oligoendopeptidase F</fullName>
        <ecNumber evidence="8">3.4.24.-</ecNumber>
    </submittedName>
</protein>
<evidence type="ECO:0000313" key="8">
    <source>
        <dbReference type="EMBL" id="MDQ0165231.1"/>
    </source>
</evidence>
<comment type="similarity">
    <text evidence="6">Belongs to the peptidase M3 family.</text>
</comment>
<proteinExistence type="inferred from homology"/>
<dbReference type="InterPro" id="IPR011976">
    <property type="entry name" value="Pept_M3B_oligopep-rel"/>
</dbReference>
<keyword evidence="5 6" id="KW-0482">Metalloprotease</keyword>
<evidence type="ECO:0000256" key="5">
    <source>
        <dbReference type="ARBA" id="ARBA00023049"/>
    </source>
</evidence>
<dbReference type="GO" id="GO:0016787">
    <property type="term" value="F:hydrolase activity"/>
    <property type="evidence" value="ECO:0007669"/>
    <property type="project" value="UniProtKB-KW"/>
</dbReference>
<dbReference type="Gene3D" id="1.10.1370.30">
    <property type="match status" value="1"/>
</dbReference>
<dbReference type="SUPFAM" id="SSF55486">
    <property type="entry name" value="Metalloproteases ('zincins'), catalytic domain"/>
    <property type="match status" value="1"/>
</dbReference>
<reference evidence="8 9" key="1">
    <citation type="submission" date="2023-07" db="EMBL/GenBank/DDBJ databases">
        <title>Genomic Encyclopedia of Type Strains, Phase IV (KMG-IV): sequencing the most valuable type-strain genomes for metagenomic binning, comparative biology and taxonomic classification.</title>
        <authorList>
            <person name="Goeker M."/>
        </authorList>
    </citation>
    <scope>NUCLEOTIDE SEQUENCE [LARGE SCALE GENOMIC DNA]</scope>
    <source>
        <strain evidence="8 9">DSM 12751</strain>
    </source>
</reference>
<dbReference type="CDD" id="cd09606">
    <property type="entry name" value="M3B_PepF"/>
    <property type="match status" value="1"/>
</dbReference>
<dbReference type="PANTHER" id="PTHR11804">
    <property type="entry name" value="PROTEASE M3 THIMET OLIGOPEPTIDASE-RELATED"/>
    <property type="match status" value="1"/>
</dbReference>
<dbReference type="RefSeq" id="WP_307392050.1">
    <property type="nucleotide sequence ID" value="NZ_BAAADK010000045.1"/>
</dbReference>
<evidence type="ECO:0000256" key="3">
    <source>
        <dbReference type="ARBA" id="ARBA00022801"/>
    </source>
</evidence>
<name>A0ABT9VW53_9BACI</name>
<dbReference type="InterPro" id="IPR045090">
    <property type="entry name" value="Pept_M3A_M3B"/>
</dbReference>
<dbReference type="EMBL" id="JAUSTY010000004">
    <property type="protein sequence ID" value="MDQ0165231.1"/>
    <property type="molecule type" value="Genomic_DNA"/>
</dbReference>
<dbReference type="NCBIfam" id="TIGR02289">
    <property type="entry name" value="M3_not_pepF"/>
    <property type="match status" value="1"/>
</dbReference>
<comment type="caution">
    <text evidence="8">The sequence shown here is derived from an EMBL/GenBank/DDBJ whole genome shotgun (WGS) entry which is preliminary data.</text>
</comment>
<dbReference type="EC" id="3.4.24.-" evidence="8"/>
<evidence type="ECO:0000256" key="4">
    <source>
        <dbReference type="ARBA" id="ARBA00022833"/>
    </source>
</evidence>
<evidence type="ECO:0000259" key="7">
    <source>
        <dbReference type="Pfam" id="PF01432"/>
    </source>
</evidence>
<organism evidence="8 9">
    <name type="scientific">Caldalkalibacillus horti</name>
    <dbReference type="NCBI Taxonomy" id="77523"/>
    <lineage>
        <taxon>Bacteria</taxon>
        <taxon>Bacillati</taxon>
        <taxon>Bacillota</taxon>
        <taxon>Bacilli</taxon>
        <taxon>Bacillales</taxon>
        <taxon>Bacillaceae</taxon>
        <taxon>Caldalkalibacillus</taxon>
    </lineage>
</organism>
<keyword evidence="2 6" id="KW-0479">Metal-binding</keyword>
<gene>
    <name evidence="8" type="ORF">J2S11_001131</name>
</gene>
<keyword evidence="9" id="KW-1185">Reference proteome</keyword>
<evidence type="ECO:0000256" key="1">
    <source>
        <dbReference type="ARBA" id="ARBA00022670"/>
    </source>
</evidence>
<evidence type="ECO:0000256" key="6">
    <source>
        <dbReference type="RuleBase" id="RU003435"/>
    </source>
</evidence>
<feature type="domain" description="Peptidase M3A/M3B catalytic" evidence="7">
    <location>
        <begin position="170"/>
        <end position="555"/>
    </location>
</feature>
<accession>A0ABT9VW53</accession>
<keyword evidence="1 6" id="KW-0645">Protease</keyword>
<comment type="cofactor">
    <cofactor evidence="6">
        <name>Zn(2+)</name>
        <dbReference type="ChEBI" id="CHEBI:29105"/>
    </cofactor>
    <text evidence="6">Binds 1 zinc ion.</text>
</comment>
<evidence type="ECO:0000256" key="2">
    <source>
        <dbReference type="ARBA" id="ARBA00022723"/>
    </source>
</evidence>
<dbReference type="PANTHER" id="PTHR11804:SF48">
    <property type="entry name" value="PUTATIVE-RELATED"/>
    <property type="match status" value="1"/>
</dbReference>
<keyword evidence="3 6" id="KW-0378">Hydrolase</keyword>
<keyword evidence="4 6" id="KW-0862">Zinc</keyword>
<dbReference type="Proteomes" id="UP001235840">
    <property type="component" value="Unassembled WGS sequence"/>
</dbReference>
<dbReference type="InterPro" id="IPR001567">
    <property type="entry name" value="Pept_M3A_M3B_dom"/>
</dbReference>